<protein>
    <recommendedName>
        <fullName evidence="5">Septum formation-related domain-containing protein</fullName>
    </recommendedName>
</protein>
<keyword evidence="4" id="KW-1185">Reference proteome</keyword>
<evidence type="ECO:0000313" key="3">
    <source>
        <dbReference type="EMBL" id="PWN02867.1"/>
    </source>
</evidence>
<keyword evidence="2" id="KW-0732">Signal</keyword>
<comment type="caution">
    <text evidence="3">The sequence shown here is derived from an EMBL/GenBank/DDBJ whole genome shotgun (WGS) entry which is preliminary data.</text>
</comment>
<feature type="chain" id="PRO_5039093506" description="Septum formation-related domain-containing protein" evidence="2">
    <location>
        <begin position="23"/>
        <end position="347"/>
    </location>
</feature>
<evidence type="ECO:0008006" key="5">
    <source>
        <dbReference type="Google" id="ProtNLM"/>
    </source>
</evidence>
<evidence type="ECO:0000256" key="1">
    <source>
        <dbReference type="SAM" id="MobiDB-lite"/>
    </source>
</evidence>
<evidence type="ECO:0000256" key="2">
    <source>
        <dbReference type="SAM" id="SignalP"/>
    </source>
</evidence>
<organism evidence="3 4">
    <name type="scientific">Nocardioides silvaticus</name>
    <dbReference type="NCBI Taxonomy" id="2201891"/>
    <lineage>
        <taxon>Bacteria</taxon>
        <taxon>Bacillati</taxon>
        <taxon>Actinomycetota</taxon>
        <taxon>Actinomycetes</taxon>
        <taxon>Propionibacteriales</taxon>
        <taxon>Nocardioidaceae</taxon>
        <taxon>Nocardioides</taxon>
    </lineage>
</organism>
<dbReference type="Proteomes" id="UP000245507">
    <property type="component" value="Unassembled WGS sequence"/>
</dbReference>
<accession>A0A316TEL8</accession>
<sequence>MKRTRWAIATATLLLTTALVGCGDQSSGGSDDPPAADGTDGTYGTDATDRLPEPDDGFGWVSWRDVAVQVPTAWGHAYEPGGDWCAGYDPDDDPPVPEPYYDLDPASGAELAIGCQETGEDRPEEFGPAPEALWATHVVLEPDDGSEDRTLTDGGWTLAIRSVGDVRVRALAAQGDADLVDQIVASARRFSVDHNGCEPTSPVQAAEFVRPEPHDITGVGEADSISVCQYSRTLGPADPALMGSWRAEGADAAALLAGLQGAPPGTGPDRPKNCVDDYFGDTAITLRVHVGDETHEVYAYYDWCFGNGTDDGVQRRELTSETCAPLFVGPVRIVQYSSHLRGICDSA</sequence>
<reference evidence="3 4" key="1">
    <citation type="submission" date="2018-05" db="EMBL/GenBank/DDBJ databases">
        <title>Nocardioides silvaticus genome.</title>
        <authorList>
            <person name="Li C."/>
            <person name="Wang G."/>
        </authorList>
    </citation>
    <scope>NUCLEOTIDE SEQUENCE [LARGE SCALE GENOMIC DNA]</scope>
    <source>
        <strain evidence="3 4">CCTCC AB 2018079</strain>
    </source>
</reference>
<name>A0A316TEL8_9ACTN</name>
<evidence type="ECO:0000313" key="4">
    <source>
        <dbReference type="Proteomes" id="UP000245507"/>
    </source>
</evidence>
<dbReference type="PROSITE" id="PS51257">
    <property type="entry name" value="PROKAR_LIPOPROTEIN"/>
    <property type="match status" value="1"/>
</dbReference>
<dbReference type="EMBL" id="QGDD01000004">
    <property type="protein sequence ID" value="PWN02867.1"/>
    <property type="molecule type" value="Genomic_DNA"/>
</dbReference>
<feature type="signal peptide" evidence="2">
    <location>
        <begin position="1"/>
        <end position="22"/>
    </location>
</feature>
<dbReference type="AlphaFoldDB" id="A0A316TEL8"/>
<feature type="region of interest" description="Disordered" evidence="1">
    <location>
        <begin position="24"/>
        <end position="56"/>
    </location>
</feature>
<gene>
    <name evidence="3" type="ORF">DJ010_10725</name>
</gene>
<proteinExistence type="predicted"/>
<feature type="compositionally biased region" description="Low complexity" evidence="1">
    <location>
        <begin position="24"/>
        <end position="46"/>
    </location>
</feature>
<dbReference type="RefSeq" id="WP_109693668.1">
    <property type="nucleotide sequence ID" value="NZ_QGDD01000004.1"/>
</dbReference>
<dbReference type="OrthoDB" id="3294467at2"/>